<feature type="compositionally biased region" description="Basic and acidic residues" evidence="1">
    <location>
        <begin position="1142"/>
        <end position="1205"/>
    </location>
</feature>
<dbReference type="PANTHER" id="PTHR21937:SF5">
    <property type="entry name" value="GENE 973-RELATED"/>
    <property type="match status" value="1"/>
</dbReference>
<feature type="compositionally biased region" description="Basic and acidic residues" evidence="1">
    <location>
        <begin position="991"/>
        <end position="1001"/>
    </location>
</feature>
<gene>
    <name evidence="2" type="ORF">HF521_016496</name>
</gene>
<dbReference type="Pfam" id="PF15709">
    <property type="entry name" value="DUF4670"/>
    <property type="match status" value="1"/>
</dbReference>
<comment type="caution">
    <text evidence="2">The sequence shown here is derived from an EMBL/GenBank/DDBJ whole genome shotgun (WGS) entry which is preliminary data.</text>
</comment>
<feature type="compositionally biased region" description="Polar residues" evidence="1">
    <location>
        <begin position="715"/>
        <end position="736"/>
    </location>
</feature>
<dbReference type="Proteomes" id="UP000606274">
    <property type="component" value="Unassembled WGS sequence"/>
</dbReference>
<feature type="compositionally biased region" description="Basic and acidic residues" evidence="1">
    <location>
        <begin position="792"/>
        <end position="814"/>
    </location>
</feature>
<feature type="compositionally biased region" description="Basic and acidic residues" evidence="1">
    <location>
        <begin position="1062"/>
        <end position="1078"/>
    </location>
</feature>
<accession>A0A8T0BVZ8</accession>
<evidence type="ECO:0000256" key="1">
    <source>
        <dbReference type="SAM" id="MobiDB-lite"/>
    </source>
</evidence>
<dbReference type="PANTHER" id="PTHR21937">
    <property type="entry name" value="CCDC66 DOMAIN-CONTAINING PROTEIN"/>
    <property type="match status" value="1"/>
</dbReference>
<feature type="region of interest" description="Disordered" evidence="1">
    <location>
        <begin position="690"/>
        <end position="1219"/>
    </location>
</feature>
<keyword evidence="3" id="KW-1185">Reference proteome</keyword>
<feature type="compositionally biased region" description="Polar residues" evidence="1">
    <location>
        <begin position="1048"/>
        <end position="1061"/>
    </location>
</feature>
<name>A0A8T0BVZ8_SILME</name>
<organism evidence="2 3">
    <name type="scientific">Silurus meridionalis</name>
    <name type="common">Southern catfish</name>
    <name type="synonym">Silurus soldatovi meridionalis</name>
    <dbReference type="NCBI Taxonomy" id="175797"/>
    <lineage>
        <taxon>Eukaryota</taxon>
        <taxon>Metazoa</taxon>
        <taxon>Chordata</taxon>
        <taxon>Craniata</taxon>
        <taxon>Vertebrata</taxon>
        <taxon>Euteleostomi</taxon>
        <taxon>Actinopterygii</taxon>
        <taxon>Neopterygii</taxon>
        <taxon>Teleostei</taxon>
        <taxon>Ostariophysi</taxon>
        <taxon>Siluriformes</taxon>
        <taxon>Siluridae</taxon>
        <taxon>Silurus</taxon>
    </lineage>
</organism>
<protein>
    <submittedName>
        <fullName evidence="2">Uncharacterized protein</fullName>
    </submittedName>
</protein>
<proteinExistence type="predicted"/>
<reference evidence="2" key="1">
    <citation type="submission" date="2020-08" db="EMBL/GenBank/DDBJ databases">
        <title>Chromosome-level assembly of Southern catfish (Silurus meridionalis) provides insights into visual adaptation to the nocturnal and benthic lifestyles.</title>
        <authorList>
            <person name="Zhang Y."/>
            <person name="Wang D."/>
            <person name="Peng Z."/>
        </authorList>
    </citation>
    <scope>NUCLEOTIDE SEQUENCE</scope>
    <source>
        <strain evidence="2">SWU-2019-XX</strain>
        <tissue evidence="2">Muscle</tissue>
    </source>
</reference>
<feature type="compositionally biased region" description="Basic and acidic residues" evidence="1">
    <location>
        <begin position="1090"/>
        <end position="1132"/>
    </location>
</feature>
<feature type="compositionally biased region" description="Low complexity" evidence="1">
    <location>
        <begin position="1002"/>
        <end position="1029"/>
    </location>
</feature>
<feature type="compositionally biased region" description="Polar residues" evidence="1">
    <location>
        <begin position="751"/>
        <end position="764"/>
    </location>
</feature>
<evidence type="ECO:0000313" key="3">
    <source>
        <dbReference type="Proteomes" id="UP000606274"/>
    </source>
</evidence>
<sequence length="1311" mass="149034">MGTTRVARNSSPNQESLRRRVQQTTQHWISERSTVSFNMKELVLSVLSRGYSHVVQTDGKRQYGRLEVSFEPEDYFIWKSQPPLLRLSSSGRLLSGLDPTPPKTYSTRRGPLILYSEEFALSSSQPDRITKKERAFRAPSEEAEFELFSVQDLTEAAVAYCKKQARVECHTSITQSMLTDPKPAAKYLQSRQRPGDECGYLTQTTGEENEEEHAFFRRQGNSVYPKPEQVRYQPRFLCFPRPNRPPPGPLPHITPSPALRHCRDEPHIAGEPAASKPTEDSRDRRARFRTEVVIPKAQMSPIPESDAWEEPKEQPEDHNVYMVAEHLTGYPKDLNGQWKPSAIETGGEEGGHALRPANTNFSLGCSHLSNVPSDRRQAEGGWLLNPVQRRNLLLPPIKQALPVDADCKDHGLKAGNMTQENHKEPVPQLPDIHPPKNKIEAVAPKPPERTELKKVLVLLSLPMEQDGNCGLPEKKKEIEDVLCSDEEQKVESIRKEENKPVDRGCSLKAAQQDILIGFAPNDDKAHQTAVGPLPPFKGRRGLGKQCSMAIYRQDPCNPADQSDPQPGIIRGSLPLELKECQKDGVLGTLIMGPAGEIICLSFWDPLTDTEDHPALEDALREHVVRMMTSEGVLEESWTILDQVEAQATQTGGLNDREVGAMQGHKNQASTKQEVIPRSDEYITVEEIEECSGTDGRRVRRKAQAFVPEQRKEKTNNCTESQAYSSGEDITQQTGGRTQARENPGSSLRPVSASSTQKTSLSTPTAADERIDKTKPQSQTEPFKNTVKSKKTGKLDNAEDQHIRNVKKQKSDQHGSRGTHINYAEKTDADTNEDTESQDTSFIEETASGLMEKKNKKASGEKAKSTKSQNTVEKIKKRSKGQVAFVVGKPKLSQEVEKRKYSSGRREKTSTNTLLSESEDKSAEDYSCGSSEYATDCMESSQSSTVQKDHDAGHSPDIDQENINNKQHVAGHSLESEQVAVSRKGGEDEDMDRISDFHERDVSAVSSRSYISAKSSSTSTWSIRRSSASSDTGMFSPIQLPNFLPRGGVSTNQPASNPARSESAADTKSKEAINQRESRVAAALAAKAQRHRLEVERKRKEKAEEKEEERKRQEDKEQTEERMRLELEEEQRQRAQQARLRKHKEEEERQRQAEREKEGQRSEQAEMERERRRQEEIRNKKRYLERLQKERNEKEMRRADKLKQQYEEEEASKEEEYRRLQEMDESERLEYLRRCQKEEEERRKAAEERRRAVEEAAMWDEEFHRRMAEMEQNLQFQRGLFVETEGLKQKQCISRPWVFSYFSRLRIAESST</sequence>
<evidence type="ECO:0000313" key="2">
    <source>
        <dbReference type="EMBL" id="KAF7709646.1"/>
    </source>
</evidence>
<dbReference type="EMBL" id="JABFDY010000003">
    <property type="protein sequence ID" value="KAF7709646.1"/>
    <property type="molecule type" value="Genomic_DNA"/>
</dbReference>
<feature type="compositionally biased region" description="Basic and acidic residues" evidence="1">
    <location>
        <begin position="946"/>
        <end position="956"/>
    </location>
</feature>
<feature type="compositionally biased region" description="Polar residues" evidence="1">
    <location>
        <begin position="927"/>
        <end position="945"/>
    </location>
</feature>
<dbReference type="InterPro" id="IPR031440">
    <property type="entry name" value="DUF4670"/>
</dbReference>
<feature type="compositionally biased region" description="Basic and acidic residues" evidence="1">
    <location>
        <begin position="891"/>
        <end position="908"/>
    </location>
</feature>